<evidence type="ECO:0000256" key="9">
    <source>
        <dbReference type="SAM" id="MobiDB-lite"/>
    </source>
</evidence>
<dbReference type="Pfam" id="PF08528">
    <property type="entry name" value="Whi5"/>
    <property type="match status" value="1"/>
</dbReference>
<feature type="compositionally biased region" description="Low complexity" evidence="9">
    <location>
        <begin position="22"/>
        <end position="31"/>
    </location>
</feature>
<organism evidence="10 12">
    <name type="scientific">Marasmiellus scandens</name>
    <dbReference type="NCBI Taxonomy" id="2682957"/>
    <lineage>
        <taxon>Eukaryota</taxon>
        <taxon>Fungi</taxon>
        <taxon>Dikarya</taxon>
        <taxon>Basidiomycota</taxon>
        <taxon>Agaricomycotina</taxon>
        <taxon>Agaricomycetes</taxon>
        <taxon>Agaricomycetidae</taxon>
        <taxon>Agaricales</taxon>
        <taxon>Marasmiineae</taxon>
        <taxon>Omphalotaceae</taxon>
        <taxon>Marasmiellus</taxon>
    </lineage>
</organism>
<gene>
    <name evidence="11" type="ORF">VKT23_006726</name>
    <name evidence="10" type="ORF">VKT23_018803</name>
</gene>
<evidence type="ECO:0000256" key="8">
    <source>
        <dbReference type="ARBA" id="ARBA00023242"/>
    </source>
</evidence>
<feature type="region of interest" description="Disordered" evidence="9">
    <location>
        <begin position="1"/>
        <end position="39"/>
    </location>
</feature>
<sequence length="626" mass="65508">MATPSSSATSPSPPMAFLQPVSATSSTLSSSQADAIERENRKKAVQKFLTRAELSNVTHNLRTRLSYASYKATHNVTNIPFPELEAQSQALSSPMPSSRSNAAKRKAPGTGNYYGPSTQPGHTTGATASPLRRGSSGPSAPSSSLNPRPHYTSINDTHGASSSTYPTELAANPNAPTLFSSILAPPPANQARTILNAYDPPVPAPIRPAPSPRVRSSKVSKSTAEGKGKTRHPDRNKSDKRRDKEKEKRHAHKAKRSRNKVDEDGDVDMEAAATLTSLLLHHRPSMASTSSPRSSVDSSDAASSYSQFPQAPSRSFPSGPSTSVAPTASQSSAGTDTSSHRSRTPPAGSSTPAQQSTPRPAPTDNEAADLMLFLATSPSPARPTNKDAKDMAAFRALGSSAGVMRAKGRVLFPIHSQSSISGEPGPSSEADDSGRRTPRPSAPLVRGGEGSFTSSISSIGTEMGISRHSSVSNIYDRNNPQAALQAPRSVQAAPAPARSASPAQAQAHLLPPASLPTASAITSNPRGLRPASGTGSSEIIGSDGMDINMREYTNPVPSARVGTLEQQSQPQQPMPPRASLGLRADLGRKLLEERAGVNLGLNGQGIGQQRRADDRGLDAGIDLVKT</sequence>
<evidence type="ECO:0000313" key="11">
    <source>
        <dbReference type="EMBL" id="KAK7463371.1"/>
    </source>
</evidence>
<feature type="compositionally biased region" description="Polar residues" evidence="9">
    <location>
        <begin position="87"/>
        <end position="101"/>
    </location>
</feature>
<feature type="compositionally biased region" description="Polar residues" evidence="9">
    <location>
        <begin position="347"/>
        <end position="358"/>
    </location>
</feature>
<dbReference type="EMBL" id="JBANRG010000089">
    <property type="protein sequence ID" value="KAK7436988.1"/>
    <property type="molecule type" value="Genomic_DNA"/>
</dbReference>
<feature type="compositionally biased region" description="Low complexity" evidence="9">
    <location>
        <begin position="271"/>
        <end position="306"/>
    </location>
</feature>
<evidence type="ECO:0000256" key="2">
    <source>
        <dbReference type="ARBA" id="ARBA00004496"/>
    </source>
</evidence>
<keyword evidence="4" id="KW-0963">Cytoplasm</keyword>
<feature type="compositionally biased region" description="Low complexity" evidence="9">
    <location>
        <begin position="451"/>
        <end position="462"/>
    </location>
</feature>
<feature type="region of interest" description="Disordered" evidence="9">
    <location>
        <begin position="600"/>
        <end position="626"/>
    </location>
</feature>
<feature type="compositionally biased region" description="Polar residues" evidence="9">
    <location>
        <begin position="307"/>
        <end position="337"/>
    </location>
</feature>
<reference evidence="10 12" key="1">
    <citation type="submission" date="2024-01" db="EMBL/GenBank/DDBJ databases">
        <title>A draft genome for the cacao thread blight pathogen Marasmiellus scandens.</title>
        <authorList>
            <person name="Baruah I.K."/>
            <person name="Leung J."/>
            <person name="Bukari Y."/>
            <person name="Amoako-Attah I."/>
            <person name="Meinhardt L.W."/>
            <person name="Bailey B.A."/>
            <person name="Cohen S.P."/>
        </authorList>
    </citation>
    <scope>NUCLEOTIDE SEQUENCE [LARGE SCALE GENOMIC DNA]</scope>
    <source>
        <strain evidence="10 12">GH-19</strain>
    </source>
</reference>
<keyword evidence="7" id="KW-0804">Transcription</keyword>
<comment type="similarity">
    <text evidence="3">Belongs to the WHI5/NRM1 family.</text>
</comment>
<evidence type="ECO:0000313" key="10">
    <source>
        <dbReference type="EMBL" id="KAK7436988.1"/>
    </source>
</evidence>
<evidence type="ECO:0000256" key="7">
    <source>
        <dbReference type="ARBA" id="ARBA00023163"/>
    </source>
</evidence>
<feature type="compositionally biased region" description="Basic residues" evidence="9">
    <location>
        <begin position="249"/>
        <end position="258"/>
    </location>
</feature>
<keyword evidence="6" id="KW-0805">Transcription regulation</keyword>
<evidence type="ECO:0000256" key="1">
    <source>
        <dbReference type="ARBA" id="ARBA00004123"/>
    </source>
</evidence>
<feature type="compositionally biased region" description="Pro residues" evidence="9">
    <location>
        <begin position="200"/>
        <end position="211"/>
    </location>
</feature>
<feature type="compositionally biased region" description="Low complexity" evidence="9">
    <location>
        <begin position="416"/>
        <end position="428"/>
    </location>
</feature>
<dbReference type="InterPro" id="IPR013734">
    <property type="entry name" value="TF_Nrm1/Whi5"/>
</dbReference>
<evidence type="ECO:0000313" key="12">
    <source>
        <dbReference type="Proteomes" id="UP001498398"/>
    </source>
</evidence>
<protein>
    <submittedName>
        <fullName evidence="10">Uncharacterized protein</fullName>
    </submittedName>
</protein>
<feature type="compositionally biased region" description="Polar residues" evidence="9">
    <location>
        <begin position="115"/>
        <end position="127"/>
    </location>
</feature>
<feature type="region of interest" description="Disordered" evidence="9">
    <location>
        <begin position="87"/>
        <end position="387"/>
    </location>
</feature>
<feature type="compositionally biased region" description="Low complexity" evidence="9">
    <location>
        <begin position="212"/>
        <end position="222"/>
    </location>
</feature>
<feature type="compositionally biased region" description="Polar residues" evidence="9">
    <location>
        <begin position="467"/>
        <end position="482"/>
    </location>
</feature>
<feature type="compositionally biased region" description="Polar residues" evidence="9">
    <location>
        <begin position="152"/>
        <end position="166"/>
    </location>
</feature>
<feature type="compositionally biased region" description="Basic and acidic residues" evidence="9">
    <location>
        <begin position="224"/>
        <end position="248"/>
    </location>
</feature>
<evidence type="ECO:0000256" key="3">
    <source>
        <dbReference type="ARBA" id="ARBA00006922"/>
    </source>
</evidence>
<accession>A0ABR1IMY3</accession>
<dbReference type="EMBL" id="JBANRG010000009">
    <property type="protein sequence ID" value="KAK7463371.1"/>
    <property type="molecule type" value="Genomic_DNA"/>
</dbReference>
<proteinExistence type="inferred from homology"/>
<dbReference type="Proteomes" id="UP001498398">
    <property type="component" value="Unassembled WGS sequence"/>
</dbReference>
<evidence type="ECO:0000256" key="5">
    <source>
        <dbReference type="ARBA" id="ARBA00022491"/>
    </source>
</evidence>
<feature type="compositionally biased region" description="Low complexity" evidence="9">
    <location>
        <begin position="128"/>
        <end position="145"/>
    </location>
</feature>
<keyword evidence="5" id="KW-0678">Repressor</keyword>
<comment type="caution">
    <text evidence="10">The sequence shown here is derived from an EMBL/GenBank/DDBJ whole genome shotgun (WGS) entry which is preliminary data.</text>
</comment>
<feature type="compositionally biased region" description="Low complexity" evidence="9">
    <location>
        <begin position="485"/>
        <end position="516"/>
    </location>
</feature>
<comment type="subcellular location">
    <subcellularLocation>
        <location evidence="2">Cytoplasm</location>
    </subcellularLocation>
    <subcellularLocation>
        <location evidence="1">Nucleus</location>
    </subcellularLocation>
</comment>
<keyword evidence="12" id="KW-1185">Reference proteome</keyword>
<evidence type="ECO:0000256" key="6">
    <source>
        <dbReference type="ARBA" id="ARBA00023015"/>
    </source>
</evidence>
<feature type="compositionally biased region" description="Low complexity" evidence="9">
    <location>
        <begin position="1"/>
        <end position="10"/>
    </location>
</feature>
<feature type="region of interest" description="Disordered" evidence="9">
    <location>
        <begin position="414"/>
        <end position="581"/>
    </location>
</feature>
<name>A0ABR1IMY3_9AGAR</name>
<keyword evidence="8" id="KW-0539">Nucleus</keyword>
<evidence type="ECO:0000256" key="4">
    <source>
        <dbReference type="ARBA" id="ARBA00022490"/>
    </source>
</evidence>